<evidence type="ECO:0000256" key="7">
    <source>
        <dbReference type="ARBA" id="ARBA00031630"/>
    </source>
</evidence>
<dbReference type="PANTHER" id="PTHR38011">
    <property type="entry name" value="DIHYDROFOLATE REDUCTASE FAMILY PROTEIN (AFU_ORTHOLOGUE AFUA_8G06820)"/>
    <property type="match status" value="1"/>
</dbReference>
<name>A0A8H4XFS6_9HYPO</name>
<reference evidence="11" key="1">
    <citation type="journal article" date="2020" name="BMC Genomics">
        <title>Correction to: Identification and distribution of gene clusters required for synthesis of sphingolipid metabolism inhibitors in diverse species of the filamentous fungus Fusarium.</title>
        <authorList>
            <person name="Kim H.S."/>
            <person name="Lohmar J.M."/>
            <person name="Busman M."/>
            <person name="Brown D.W."/>
            <person name="Naumann T.A."/>
            <person name="Divon H.H."/>
            <person name="Lysoe E."/>
            <person name="Uhlig S."/>
            <person name="Proctor R.H."/>
        </authorList>
    </citation>
    <scope>NUCLEOTIDE SEQUENCE</scope>
    <source>
        <strain evidence="11">NRRL 20472</strain>
    </source>
</reference>
<evidence type="ECO:0000256" key="2">
    <source>
        <dbReference type="ARBA" id="ARBA00009723"/>
    </source>
</evidence>
<organism evidence="11 12">
    <name type="scientific">Fusarium sarcochroum</name>
    <dbReference type="NCBI Taxonomy" id="1208366"/>
    <lineage>
        <taxon>Eukaryota</taxon>
        <taxon>Fungi</taxon>
        <taxon>Dikarya</taxon>
        <taxon>Ascomycota</taxon>
        <taxon>Pezizomycotina</taxon>
        <taxon>Sordariomycetes</taxon>
        <taxon>Hypocreomycetidae</taxon>
        <taxon>Hypocreales</taxon>
        <taxon>Nectriaceae</taxon>
        <taxon>Fusarium</taxon>
        <taxon>Fusarium lateritium species complex</taxon>
    </lineage>
</organism>
<accession>A0A8H4XFS6</accession>
<comment type="catalytic activity">
    <reaction evidence="9">
        <text>2,5-diamino-6-(1-D-ribitylamino)pyrimidin-4(3H)-one 5'-phosphate + NADP(+) = 2,5-diamino-6-(1-D-ribosylamino)pyrimidin-4(3H)-one 5'-phosphate + NADPH + H(+)</text>
        <dbReference type="Rhea" id="RHEA:27278"/>
        <dbReference type="ChEBI" id="CHEBI:15378"/>
        <dbReference type="ChEBI" id="CHEBI:57783"/>
        <dbReference type="ChEBI" id="CHEBI:58349"/>
        <dbReference type="ChEBI" id="CHEBI:58890"/>
        <dbReference type="ChEBI" id="CHEBI:59545"/>
        <dbReference type="EC" id="1.1.1.302"/>
    </reaction>
</comment>
<dbReference type="Proteomes" id="UP000622797">
    <property type="component" value="Unassembled WGS sequence"/>
</dbReference>
<dbReference type="GO" id="GO:0009231">
    <property type="term" value="P:riboflavin biosynthetic process"/>
    <property type="evidence" value="ECO:0007669"/>
    <property type="project" value="UniProtKB-KW"/>
</dbReference>
<evidence type="ECO:0000256" key="5">
    <source>
        <dbReference type="ARBA" id="ARBA00022619"/>
    </source>
</evidence>
<evidence type="ECO:0000313" key="12">
    <source>
        <dbReference type="Proteomes" id="UP000622797"/>
    </source>
</evidence>
<dbReference type="PANTHER" id="PTHR38011:SF11">
    <property type="entry name" value="2,5-DIAMINO-6-RIBOSYLAMINO-4(3H)-PYRIMIDINONE 5'-PHOSPHATE REDUCTASE"/>
    <property type="match status" value="1"/>
</dbReference>
<dbReference type="GO" id="GO:0008703">
    <property type="term" value="F:5-amino-6-(5-phosphoribosylamino)uracil reductase activity"/>
    <property type="evidence" value="ECO:0007669"/>
    <property type="project" value="InterPro"/>
</dbReference>
<evidence type="ECO:0000256" key="6">
    <source>
        <dbReference type="ARBA" id="ARBA00030073"/>
    </source>
</evidence>
<reference evidence="11" key="2">
    <citation type="submission" date="2020-05" db="EMBL/GenBank/DDBJ databases">
        <authorList>
            <person name="Kim H.-S."/>
            <person name="Proctor R.H."/>
            <person name="Brown D.W."/>
        </authorList>
    </citation>
    <scope>NUCLEOTIDE SEQUENCE</scope>
    <source>
        <strain evidence="11">NRRL 20472</strain>
    </source>
</reference>
<dbReference type="AlphaFoldDB" id="A0A8H4XFS6"/>
<evidence type="ECO:0000256" key="9">
    <source>
        <dbReference type="ARBA" id="ARBA00049020"/>
    </source>
</evidence>
<evidence type="ECO:0000313" key="11">
    <source>
        <dbReference type="EMBL" id="KAF4972601.1"/>
    </source>
</evidence>
<protein>
    <recommendedName>
        <fullName evidence="4">2,5-diamino-6-ribosylamino-4(3H)-pyrimidinone 5'-phosphate reductase</fullName>
        <ecNumber evidence="3">1.1.1.302</ecNumber>
    </recommendedName>
    <alternativeName>
        <fullName evidence="7">2,5-diamino-6-(5-phospho-D-ribosylamino)pyrimidin-4(3H)-one reductase</fullName>
    </alternativeName>
    <alternativeName>
        <fullName evidence="6">2,5-diamino-6-ribitylamino-4(3H)-pyrimidinone 5'-phosphate synthase</fullName>
    </alternativeName>
</protein>
<evidence type="ECO:0000256" key="8">
    <source>
        <dbReference type="ARBA" id="ARBA00047550"/>
    </source>
</evidence>
<evidence type="ECO:0000256" key="4">
    <source>
        <dbReference type="ARBA" id="ARBA00015035"/>
    </source>
</evidence>
<dbReference type="InterPro" id="IPR050765">
    <property type="entry name" value="Riboflavin_Biosynth_HTPR"/>
</dbReference>
<gene>
    <name evidence="11" type="ORF">FSARC_874</name>
</gene>
<dbReference type="OrthoDB" id="3192019at2759"/>
<evidence type="ECO:0000259" key="10">
    <source>
        <dbReference type="Pfam" id="PF01872"/>
    </source>
</evidence>
<dbReference type="EMBL" id="JABEXW010000052">
    <property type="protein sequence ID" value="KAF4972601.1"/>
    <property type="molecule type" value="Genomic_DNA"/>
</dbReference>
<sequence length="181" mass="19791">MPHLRYNVATSLDGYIASLDGSTRWIVDDSTIDFDALYAEFDFFVMGRKTYEVMQSYGGPDENPLAKRSKESVIVASRSMKQEDFPSITVVSDNVIDYIWNLKSGAEKDIWLMGGGLLASQCLEACLVDTIEAAIIPVVLGDGIKVVEQVSRNFGLCLSASKALESGVVMTQYTVINGQAD</sequence>
<dbReference type="Pfam" id="PF01872">
    <property type="entry name" value="RibD_C"/>
    <property type="match status" value="1"/>
</dbReference>
<dbReference type="Gene3D" id="3.40.430.10">
    <property type="entry name" value="Dihydrofolate Reductase, subunit A"/>
    <property type="match status" value="1"/>
</dbReference>
<dbReference type="EC" id="1.1.1.302" evidence="3"/>
<dbReference type="InterPro" id="IPR024072">
    <property type="entry name" value="DHFR-like_dom_sf"/>
</dbReference>
<comment type="function">
    <text evidence="1">Catalyzes an early step in riboflavin biosynthesis, the NADPH-dependent reduction of the ribose side chain of 2,5-diamino-6-ribosylamino-4(3H)-pyrimidinone 5'-phosphate, yielding 2,5-diamino-6-ribitylamino-4(3H)-pyrimidinone 5'-phosphate.</text>
</comment>
<evidence type="ECO:0000256" key="3">
    <source>
        <dbReference type="ARBA" id="ARBA00012851"/>
    </source>
</evidence>
<keyword evidence="5" id="KW-0686">Riboflavin biosynthesis</keyword>
<proteinExistence type="inferred from homology"/>
<comment type="similarity">
    <text evidence="2">Belongs to the HTP reductase family.</text>
</comment>
<dbReference type="InterPro" id="IPR002734">
    <property type="entry name" value="RibDG_C"/>
</dbReference>
<comment type="caution">
    <text evidence="11">The sequence shown here is derived from an EMBL/GenBank/DDBJ whole genome shotgun (WGS) entry which is preliminary data.</text>
</comment>
<keyword evidence="12" id="KW-1185">Reference proteome</keyword>
<comment type="catalytic activity">
    <reaction evidence="8">
        <text>2,5-diamino-6-(1-D-ribitylamino)pyrimidin-4(3H)-one 5'-phosphate + NAD(+) = 2,5-diamino-6-(1-D-ribosylamino)pyrimidin-4(3H)-one 5'-phosphate + NADH + H(+)</text>
        <dbReference type="Rhea" id="RHEA:27274"/>
        <dbReference type="ChEBI" id="CHEBI:15378"/>
        <dbReference type="ChEBI" id="CHEBI:57540"/>
        <dbReference type="ChEBI" id="CHEBI:57945"/>
        <dbReference type="ChEBI" id="CHEBI:58890"/>
        <dbReference type="ChEBI" id="CHEBI:59545"/>
        <dbReference type="EC" id="1.1.1.302"/>
    </reaction>
</comment>
<feature type="domain" description="Bacterial bifunctional deaminase-reductase C-terminal" evidence="10">
    <location>
        <begin position="2"/>
        <end position="168"/>
    </location>
</feature>
<dbReference type="SUPFAM" id="SSF53597">
    <property type="entry name" value="Dihydrofolate reductase-like"/>
    <property type="match status" value="1"/>
</dbReference>
<evidence type="ECO:0000256" key="1">
    <source>
        <dbReference type="ARBA" id="ARBA00003555"/>
    </source>
</evidence>